<gene>
    <name evidence="1" type="ORF">HNQ80_004263</name>
</gene>
<dbReference type="EMBL" id="JACHEN010000033">
    <property type="protein sequence ID" value="MBB6218123.1"/>
    <property type="molecule type" value="Genomic_DNA"/>
</dbReference>
<sequence>MRKASGDTLEMLIFPADQMGKYNEFKKQYGNLSERQIYREITRLKNEVSQDVLDKHIKNLDAISKLEGFITADQKSRIEQVKSLLGYKNASRANGSQNLRVETEFVSGTSLLLWFLILVAIW</sequence>
<dbReference type="AlphaFoldDB" id="A0A841KXP9"/>
<name>A0A841KXP9_9FIRM</name>
<proteinExistence type="predicted"/>
<accession>A0A841KXP9</accession>
<protein>
    <submittedName>
        <fullName evidence="1">Uncharacterized protein</fullName>
    </submittedName>
</protein>
<evidence type="ECO:0000313" key="2">
    <source>
        <dbReference type="Proteomes" id="UP000579281"/>
    </source>
</evidence>
<dbReference type="RefSeq" id="WP_184312620.1">
    <property type="nucleotide sequence ID" value="NZ_JACHEN010000033.1"/>
</dbReference>
<keyword evidence="2" id="KW-1185">Reference proteome</keyword>
<organism evidence="1 2">
    <name type="scientific">Anaerosolibacter carboniphilus</name>
    <dbReference type="NCBI Taxonomy" id="1417629"/>
    <lineage>
        <taxon>Bacteria</taxon>
        <taxon>Bacillati</taxon>
        <taxon>Bacillota</taxon>
        <taxon>Clostridia</taxon>
        <taxon>Peptostreptococcales</taxon>
        <taxon>Thermotaleaceae</taxon>
        <taxon>Anaerosolibacter</taxon>
    </lineage>
</organism>
<reference evidence="1 2" key="1">
    <citation type="submission" date="2020-08" db="EMBL/GenBank/DDBJ databases">
        <title>Genomic Encyclopedia of Type Strains, Phase IV (KMG-IV): sequencing the most valuable type-strain genomes for metagenomic binning, comparative biology and taxonomic classification.</title>
        <authorList>
            <person name="Goeker M."/>
        </authorList>
    </citation>
    <scope>NUCLEOTIDE SEQUENCE [LARGE SCALE GENOMIC DNA]</scope>
    <source>
        <strain evidence="1 2">DSM 103526</strain>
    </source>
</reference>
<dbReference type="Proteomes" id="UP000579281">
    <property type="component" value="Unassembled WGS sequence"/>
</dbReference>
<comment type="caution">
    <text evidence="1">The sequence shown here is derived from an EMBL/GenBank/DDBJ whole genome shotgun (WGS) entry which is preliminary data.</text>
</comment>
<evidence type="ECO:0000313" key="1">
    <source>
        <dbReference type="EMBL" id="MBB6218123.1"/>
    </source>
</evidence>